<dbReference type="PANTHER" id="PTHR30126">
    <property type="entry name" value="HTH-TYPE TRANSCRIPTIONAL REGULATOR"/>
    <property type="match status" value="1"/>
</dbReference>
<evidence type="ECO:0000259" key="5">
    <source>
        <dbReference type="PROSITE" id="PS50931"/>
    </source>
</evidence>
<dbReference type="Gene3D" id="1.10.10.10">
    <property type="entry name" value="Winged helix-like DNA-binding domain superfamily/Winged helix DNA-binding domain"/>
    <property type="match status" value="1"/>
</dbReference>
<dbReference type="InterPro" id="IPR000847">
    <property type="entry name" value="LysR_HTH_N"/>
</dbReference>
<dbReference type="SUPFAM" id="SSF53850">
    <property type="entry name" value="Periplasmic binding protein-like II"/>
    <property type="match status" value="1"/>
</dbReference>
<reference evidence="7" key="1">
    <citation type="journal article" date="2019" name="Int. J. Syst. Evol. Microbiol.">
        <title>The Global Catalogue of Microorganisms (GCM) 10K type strain sequencing project: providing services to taxonomists for standard genome sequencing and annotation.</title>
        <authorList>
            <consortium name="The Broad Institute Genomics Platform"/>
            <consortium name="The Broad Institute Genome Sequencing Center for Infectious Disease"/>
            <person name="Wu L."/>
            <person name="Ma J."/>
        </authorList>
    </citation>
    <scope>NUCLEOTIDE SEQUENCE [LARGE SCALE GENOMIC DNA]</scope>
    <source>
        <strain evidence="7">KCTC 42501</strain>
    </source>
</reference>
<accession>A0ABV7W9I6</accession>
<dbReference type="SUPFAM" id="SSF46785">
    <property type="entry name" value="Winged helix' DNA-binding domain"/>
    <property type="match status" value="1"/>
</dbReference>
<dbReference type="EMBL" id="JBHRXX010000010">
    <property type="protein sequence ID" value="MFC3686465.1"/>
    <property type="molecule type" value="Genomic_DNA"/>
</dbReference>
<dbReference type="RefSeq" id="WP_066261165.1">
    <property type="nucleotide sequence ID" value="NZ_JBHRXX010000010.1"/>
</dbReference>
<gene>
    <name evidence="6" type="ORF">ACFOPI_22930</name>
</gene>
<dbReference type="InterPro" id="IPR036388">
    <property type="entry name" value="WH-like_DNA-bd_sf"/>
</dbReference>
<feature type="domain" description="HTH lysR-type" evidence="5">
    <location>
        <begin position="1"/>
        <end position="58"/>
    </location>
</feature>
<dbReference type="PROSITE" id="PS50931">
    <property type="entry name" value="HTH_LYSR"/>
    <property type="match status" value="1"/>
</dbReference>
<evidence type="ECO:0000256" key="1">
    <source>
        <dbReference type="ARBA" id="ARBA00009437"/>
    </source>
</evidence>
<protein>
    <submittedName>
        <fullName evidence="6">LysR family transcriptional regulator</fullName>
    </submittedName>
</protein>
<comment type="similarity">
    <text evidence="1">Belongs to the LysR transcriptional regulatory family.</text>
</comment>
<dbReference type="Pfam" id="PF00126">
    <property type="entry name" value="HTH_1"/>
    <property type="match status" value="1"/>
</dbReference>
<comment type="caution">
    <text evidence="6">The sequence shown here is derived from an EMBL/GenBank/DDBJ whole genome shotgun (WGS) entry which is preliminary data.</text>
</comment>
<dbReference type="Proteomes" id="UP001595729">
    <property type="component" value="Unassembled WGS sequence"/>
</dbReference>
<organism evidence="6 7">
    <name type="scientific">Hydrogenophaga luteola</name>
    <dbReference type="NCBI Taxonomy" id="1591122"/>
    <lineage>
        <taxon>Bacteria</taxon>
        <taxon>Pseudomonadati</taxon>
        <taxon>Pseudomonadota</taxon>
        <taxon>Betaproteobacteria</taxon>
        <taxon>Burkholderiales</taxon>
        <taxon>Comamonadaceae</taxon>
        <taxon>Hydrogenophaga</taxon>
    </lineage>
</organism>
<keyword evidence="4" id="KW-0804">Transcription</keyword>
<evidence type="ECO:0000256" key="4">
    <source>
        <dbReference type="ARBA" id="ARBA00023163"/>
    </source>
</evidence>
<evidence type="ECO:0000256" key="2">
    <source>
        <dbReference type="ARBA" id="ARBA00023015"/>
    </source>
</evidence>
<dbReference type="Gene3D" id="3.40.190.10">
    <property type="entry name" value="Periplasmic binding protein-like II"/>
    <property type="match status" value="2"/>
</dbReference>
<dbReference type="PRINTS" id="PR00039">
    <property type="entry name" value="HTHLYSR"/>
</dbReference>
<sequence>MNLRFVEAFHWAVSLGSVTRAAQKLHITQSALSARISALEEELGTVLVDRRDKQFRLTIAGQRFHTLAQQLLSMQRQIKEAMGHNSGDMVTVRIGAIESVVHSWLPRWLVQMRADQPDFAFELTVETSPVLVDQVRRGALDLVFAAIPANDAGLRSVALPAMQMSFVGHQDMHLARRYRLNDLACLELLTFQRGSQPHQALLELFQGDETPTPRIHTISSISAMVQLVEAGFGVATLPSEVVSALAHRSPLRALPGAPALAPLPIHASYREDPTSTLTESLLASATAQLRSSRTRSKP</sequence>
<dbReference type="CDD" id="cd05466">
    <property type="entry name" value="PBP2_LTTR_substrate"/>
    <property type="match status" value="1"/>
</dbReference>
<dbReference type="PANTHER" id="PTHR30126:SF77">
    <property type="entry name" value="TRANSCRIPTIONAL REGULATORY PROTEIN"/>
    <property type="match status" value="1"/>
</dbReference>
<evidence type="ECO:0000313" key="7">
    <source>
        <dbReference type="Proteomes" id="UP001595729"/>
    </source>
</evidence>
<dbReference type="InterPro" id="IPR005119">
    <property type="entry name" value="LysR_subst-bd"/>
</dbReference>
<dbReference type="InterPro" id="IPR036390">
    <property type="entry name" value="WH_DNA-bd_sf"/>
</dbReference>
<proteinExistence type="inferred from homology"/>
<evidence type="ECO:0000313" key="6">
    <source>
        <dbReference type="EMBL" id="MFC3686465.1"/>
    </source>
</evidence>
<keyword evidence="3" id="KW-0238">DNA-binding</keyword>
<keyword evidence="7" id="KW-1185">Reference proteome</keyword>
<keyword evidence="2" id="KW-0805">Transcription regulation</keyword>
<dbReference type="Pfam" id="PF03466">
    <property type="entry name" value="LysR_substrate"/>
    <property type="match status" value="1"/>
</dbReference>
<name>A0ABV7W9I6_9BURK</name>
<evidence type="ECO:0000256" key="3">
    <source>
        <dbReference type="ARBA" id="ARBA00023125"/>
    </source>
</evidence>